<gene>
    <name evidence="1" type="ORF">K432DRAFT_390692</name>
</gene>
<proteinExistence type="predicted"/>
<dbReference type="EMBL" id="KV744869">
    <property type="protein sequence ID" value="OCK83115.1"/>
    <property type="molecule type" value="Genomic_DNA"/>
</dbReference>
<sequence length="377" mass="40372">MPIDSVAELEGVVIELEDEGLLDIATLDGFEITTKRMFGTELVELGTATFEDDMMLSSGLAVPDSLDGDSVTVEEIENGALELVITELNDVMLGDERSSELNDDDIELMAVELDIISNVEIERVDNGLLELVEVLLDTAALDNDEEPEVTPIPKVAVVEDVVVREHENFVEEVARVDDSMSPDIDVNSKVEKEEIEVSVLFDVKLGMETAAIVNVEVDDKEVSDIRTEPDVSTLELSELAEATNLDEGNEPGNNIETDETEVGAFDGEIVSAGIGLNAASIKVGGVVAVGEAVSGLGEGLPSNVVAAWFKVEKTDKVGDKVVPELLVNAILLKEEMSSVELINVSLVEIVEIAKLELKTALVVEKNAGPVSLKTTNS</sequence>
<protein>
    <submittedName>
        <fullName evidence="1">Uncharacterized protein</fullName>
    </submittedName>
</protein>
<organism evidence="1 2">
    <name type="scientific">Lepidopterella palustris CBS 459.81</name>
    <dbReference type="NCBI Taxonomy" id="1314670"/>
    <lineage>
        <taxon>Eukaryota</taxon>
        <taxon>Fungi</taxon>
        <taxon>Dikarya</taxon>
        <taxon>Ascomycota</taxon>
        <taxon>Pezizomycotina</taxon>
        <taxon>Dothideomycetes</taxon>
        <taxon>Pleosporomycetidae</taxon>
        <taxon>Mytilinidiales</taxon>
        <taxon>Argynnaceae</taxon>
        <taxon>Lepidopterella</taxon>
    </lineage>
</organism>
<keyword evidence="2" id="KW-1185">Reference proteome</keyword>
<name>A0A8E2EG03_9PEZI</name>
<evidence type="ECO:0000313" key="1">
    <source>
        <dbReference type="EMBL" id="OCK83115.1"/>
    </source>
</evidence>
<dbReference type="Proteomes" id="UP000250266">
    <property type="component" value="Unassembled WGS sequence"/>
</dbReference>
<dbReference type="AlphaFoldDB" id="A0A8E2EG03"/>
<accession>A0A8E2EG03</accession>
<reference evidence="1 2" key="1">
    <citation type="journal article" date="2016" name="Nat. Commun.">
        <title>Ectomycorrhizal ecology is imprinted in the genome of the dominant symbiotic fungus Cenococcum geophilum.</title>
        <authorList>
            <consortium name="DOE Joint Genome Institute"/>
            <person name="Peter M."/>
            <person name="Kohler A."/>
            <person name="Ohm R.A."/>
            <person name="Kuo A."/>
            <person name="Krutzmann J."/>
            <person name="Morin E."/>
            <person name="Arend M."/>
            <person name="Barry K.W."/>
            <person name="Binder M."/>
            <person name="Choi C."/>
            <person name="Clum A."/>
            <person name="Copeland A."/>
            <person name="Grisel N."/>
            <person name="Haridas S."/>
            <person name="Kipfer T."/>
            <person name="LaButti K."/>
            <person name="Lindquist E."/>
            <person name="Lipzen A."/>
            <person name="Maire R."/>
            <person name="Meier B."/>
            <person name="Mihaltcheva S."/>
            <person name="Molinier V."/>
            <person name="Murat C."/>
            <person name="Poggeler S."/>
            <person name="Quandt C.A."/>
            <person name="Sperisen C."/>
            <person name="Tritt A."/>
            <person name="Tisserant E."/>
            <person name="Crous P.W."/>
            <person name="Henrissat B."/>
            <person name="Nehls U."/>
            <person name="Egli S."/>
            <person name="Spatafora J.W."/>
            <person name="Grigoriev I.V."/>
            <person name="Martin F.M."/>
        </authorList>
    </citation>
    <scope>NUCLEOTIDE SEQUENCE [LARGE SCALE GENOMIC DNA]</scope>
    <source>
        <strain evidence="1 2">CBS 459.81</strain>
    </source>
</reference>
<evidence type="ECO:0000313" key="2">
    <source>
        <dbReference type="Proteomes" id="UP000250266"/>
    </source>
</evidence>